<keyword evidence="4" id="KW-0067">ATP-binding</keyword>
<gene>
    <name evidence="6" type="ORF">TM51_07986</name>
</gene>
<dbReference type="PANTHER" id="PTHR43788">
    <property type="entry name" value="DNA2/NAM7 HELICASE FAMILY MEMBER"/>
    <property type="match status" value="1"/>
</dbReference>
<protein>
    <recommendedName>
        <fullName evidence="5">DNA2/NAM7 helicase-like C-terminal domain-containing protein</fullName>
    </recommendedName>
</protein>
<name>A0A9P2TBQ2_THEFU</name>
<dbReference type="RefSeq" id="WP_016188689.1">
    <property type="nucleotide sequence ID" value="NZ_AOSG01000038.1"/>
</dbReference>
<dbReference type="Pfam" id="PF13604">
    <property type="entry name" value="AAA_30"/>
    <property type="match status" value="1"/>
</dbReference>
<dbReference type="EMBL" id="AOSG01000038">
    <property type="protein sequence ID" value="EOR71410.1"/>
    <property type="molecule type" value="Genomic_DNA"/>
</dbReference>
<evidence type="ECO:0000313" key="6">
    <source>
        <dbReference type="EMBL" id="EOR71410.1"/>
    </source>
</evidence>
<dbReference type="Pfam" id="PF13087">
    <property type="entry name" value="AAA_12"/>
    <property type="match status" value="1"/>
</dbReference>
<evidence type="ECO:0000259" key="5">
    <source>
        <dbReference type="Pfam" id="PF13087"/>
    </source>
</evidence>
<dbReference type="SUPFAM" id="SSF52540">
    <property type="entry name" value="P-loop containing nucleoside triphosphate hydrolases"/>
    <property type="match status" value="1"/>
</dbReference>
<reference evidence="6 7" key="1">
    <citation type="journal article" date="2013" name="Genome Announc.">
        <title>Draft Genome Sequence of the Lignocellulose Decomposer Thermobifida fusca Strain TM51.</title>
        <authorList>
            <person name="Toth A."/>
            <person name="Barna T."/>
            <person name="Nagy I."/>
            <person name="Horvath B."/>
            <person name="Nagy I."/>
            <person name="Tancsics A."/>
            <person name="Kriszt B."/>
            <person name="Baka E."/>
            <person name="Fekete C."/>
            <person name="Kukolya J."/>
        </authorList>
    </citation>
    <scope>NUCLEOTIDE SEQUENCE [LARGE SCALE GENOMIC DNA]</scope>
    <source>
        <strain evidence="6 7">TM51</strain>
    </source>
</reference>
<dbReference type="NCBIfam" id="TIGR03491">
    <property type="entry name" value="TM0106 family RecB-like putative nuclease"/>
    <property type="match status" value="1"/>
</dbReference>
<dbReference type="InterPro" id="IPR050534">
    <property type="entry name" value="Coronavir_polyprotein_1ab"/>
</dbReference>
<evidence type="ECO:0000313" key="7">
    <source>
        <dbReference type="Proteomes" id="UP000014184"/>
    </source>
</evidence>
<dbReference type="GO" id="GO:0043139">
    <property type="term" value="F:5'-3' DNA helicase activity"/>
    <property type="evidence" value="ECO:0007669"/>
    <property type="project" value="TreeGrafter"/>
</dbReference>
<dbReference type="InterPro" id="IPR041679">
    <property type="entry name" value="DNA2/NAM7-like_C"/>
</dbReference>
<dbReference type="CDD" id="cd17934">
    <property type="entry name" value="DEXXQc_Upf1-like"/>
    <property type="match status" value="1"/>
</dbReference>
<evidence type="ECO:0000256" key="4">
    <source>
        <dbReference type="ARBA" id="ARBA00022840"/>
    </source>
</evidence>
<proteinExistence type="predicted"/>
<sequence>MFRAGPVWVVSPADLVDVVECPHRSVLHQARAAHQEGAPTPQIVDPLAGEAREELVEAELRRLRALFGGDAVATVAPPRPVLDEVHVAAQATREAIRDRVPVIHHGVVVAPIQPGVLLFGQVDFLIATTVDPETGACREGVPAGYEPWQAVGHATPRTIVELAACATMLADTLPQAPEFLHVRSENGHHALRVSDYVPLVGVAQDRLIRRLAAPPELPSPVWGEPCPACETCGFATWCAQGRARDRHVSLVAGIRGDQIVKLQAVGITTIDALARAGEEQRPPLLARRTYTRLREQAALQVRQDATRTADNPTGRVFATVYAEDGLVLLPAPSAGDVVFTVATTPVGDDGELAFLWGAYLPSEERHCVWWAHDRAEERVAFAAFVDFVSGQLRADGEAHLYCYTPQGASRLAAFAASLGVREAEVDDLLRQRRCVDLSDVVKKSVRVSQRSYALSALEPLYLGDDAQRWGGGESQPDGYAAYRRACRAGDSRQAQAVQEALAAQVRRECVSVARLRDWLEKLRVDHGIVARPAPPETVGVDPGQQEQAAARRAAVEERIRSLTEALAGPAAGEGRGEDQDAWDVLSALLGYYRREEAPLWWDFFRRLSAPVEELEADADCVVPLWVRAHAWVPPQGRQRKAARHVEVGADPRRLHPFGVGDQVRLLYPGVAGQGAEAVPATVVEAAADRLVVVEKADVGAEHDRQPLAVLPGAPVRSTPKDEALWEVAERVAAALPRPPQMAGVDLLRRVPPRLRGGGALPDPGDFGGDTVAAVLAAVDALDDSYLAVQGPPGAGKTYLAARLITHLVGRGLRVGVCATSHQAIENVLRAAVRAAAEAGVGVPCAKRPSGVSPDRRVPWEQPRQVRDLVQWCHRQEGGYLVGGTAWNFTHPQMRGLGVDVLLIDEAGQFALADAVAVSAAARSLVLLGDPQQLPHVVQGVHAAGADRSALEHVVGDADIIDPAYGYFLAHTRRMHPGVCTVVSHLAYQGRLSAHPDAALRGLAGVEAGVYRKVVAHQGRSTHSPEEVRAVVEVVAQLVGREWCEPGRPPRPLQGSDIMVVAPFNVQVRALRAALAEAGLEAVRVGTVDRFQGQEAPVVVCSMTVSSAREAPRGMEFVLSRNRLTVALSRAQAVAVVVCAPSLVESAARTMAELRALAGFAHVWAQARDWPDPAPG</sequence>
<organism evidence="6 7">
    <name type="scientific">Thermobifida fusca TM51</name>
    <dbReference type="NCBI Taxonomy" id="1169414"/>
    <lineage>
        <taxon>Bacteria</taxon>
        <taxon>Bacillati</taxon>
        <taxon>Actinomycetota</taxon>
        <taxon>Actinomycetes</taxon>
        <taxon>Streptosporangiales</taxon>
        <taxon>Nocardiopsidaceae</taxon>
        <taxon>Thermobifida</taxon>
    </lineage>
</organism>
<accession>A0A9P2TBQ2</accession>
<dbReference type="GO" id="GO:0016787">
    <property type="term" value="F:hydrolase activity"/>
    <property type="evidence" value="ECO:0007669"/>
    <property type="project" value="UniProtKB-KW"/>
</dbReference>
<feature type="domain" description="DNA2/NAM7 helicase-like C-terminal" evidence="5">
    <location>
        <begin position="948"/>
        <end position="1139"/>
    </location>
</feature>
<dbReference type="GO" id="GO:0005524">
    <property type="term" value="F:ATP binding"/>
    <property type="evidence" value="ECO:0007669"/>
    <property type="project" value="UniProtKB-KW"/>
</dbReference>
<dbReference type="AlphaFoldDB" id="A0A9P2TBQ2"/>
<keyword evidence="3" id="KW-0347">Helicase</keyword>
<comment type="caution">
    <text evidence="6">The sequence shown here is derived from an EMBL/GenBank/DDBJ whole genome shotgun (WGS) entry which is preliminary data.</text>
</comment>
<dbReference type="Gene3D" id="3.40.50.300">
    <property type="entry name" value="P-loop containing nucleotide triphosphate hydrolases"/>
    <property type="match status" value="2"/>
</dbReference>
<dbReference type="InterPro" id="IPR019993">
    <property type="entry name" value="RecB_nuclease_TM0106_put"/>
</dbReference>
<evidence type="ECO:0000256" key="3">
    <source>
        <dbReference type="ARBA" id="ARBA00022806"/>
    </source>
</evidence>
<keyword evidence="2" id="KW-0378">Hydrolase</keyword>
<keyword evidence="7" id="KW-1185">Reference proteome</keyword>
<dbReference type="PANTHER" id="PTHR43788:SF8">
    <property type="entry name" value="DNA-BINDING PROTEIN SMUBP-2"/>
    <property type="match status" value="1"/>
</dbReference>
<dbReference type="Proteomes" id="UP000014184">
    <property type="component" value="Unassembled WGS sequence"/>
</dbReference>
<evidence type="ECO:0000256" key="2">
    <source>
        <dbReference type="ARBA" id="ARBA00022801"/>
    </source>
</evidence>
<keyword evidence="1" id="KW-0547">Nucleotide-binding</keyword>
<evidence type="ECO:0000256" key="1">
    <source>
        <dbReference type="ARBA" id="ARBA00022741"/>
    </source>
</evidence>
<dbReference type="InterPro" id="IPR027417">
    <property type="entry name" value="P-loop_NTPase"/>
</dbReference>